<feature type="signal peptide" evidence="1">
    <location>
        <begin position="1"/>
        <end position="15"/>
    </location>
</feature>
<dbReference type="EnsemblMetazoa" id="XM_019998553.1">
    <property type="protein sequence ID" value="XP_019854112.1"/>
    <property type="gene ID" value="LOC109583283"/>
</dbReference>
<proteinExistence type="predicted"/>
<reference evidence="3" key="1">
    <citation type="journal article" date="2010" name="Nature">
        <title>The Amphimedon queenslandica genome and the evolution of animal complexity.</title>
        <authorList>
            <person name="Srivastava M."/>
            <person name="Simakov O."/>
            <person name="Chapman J."/>
            <person name="Fahey B."/>
            <person name="Gauthier M.E."/>
            <person name="Mitros T."/>
            <person name="Richards G.S."/>
            <person name="Conaco C."/>
            <person name="Dacre M."/>
            <person name="Hellsten U."/>
            <person name="Larroux C."/>
            <person name="Putnam N.H."/>
            <person name="Stanke M."/>
            <person name="Adamska M."/>
            <person name="Darling A."/>
            <person name="Degnan S.M."/>
            <person name="Oakley T.H."/>
            <person name="Plachetzki D.C."/>
            <person name="Zhai Y."/>
            <person name="Adamski M."/>
            <person name="Calcino A."/>
            <person name="Cummins S.F."/>
            <person name="Goodstein D.M."/>
            <person name="Harris C."/>
            <person name="Jackson D.J."/>
            <person name="Leys S.P."/>
            <person name="Shu S."/>
            <person name="Woodcroft B.J."/>
            <person name="Vervoort M."/>
            <person name="Kosik K.S."/>
            <person name="Manning G."/>
            <person name="Degnan B.M."/>
            <person name="Rokhsar D.S."/>
        </authorList>
    </citation>
    <scope>NUCLEOTIDE SEQUENCE [LARGE SCALE GENOMIC DNA]</scope>
</reference>
<dbReference type="OrthoDB" id="191791at2759"/>
<feature type="chain" id="PRO_5012756056" evidence="1">
    <location>
        <begin position="16"/>
        <end position="159"/>
    </location>
</feature>
<sequence>MYRFLFLVCIGVALACVPPDCKNEDCGTCANACCILQFTFKASTDDVDKLMVDSLKNGGDDGRYTLVNNSDYRPYNMSVKFMLQTIHTTKVHHYNDTQDWLVSEGKEEGTTVVKAFSISNIYGAYCDAGQNYKNLVGFVKGLNVDFKQEAIAGCPPPKE</sequence>
<protein>
    <submittedName>
        <fullName evidence="2">Uncharacterized protein</fullName>
    </submittedName>
</protein>
<dbReference type="InParanoid" id="A0A1X7UIC8"/>
<dbReference type="Proteomes" id="UP000007879">
    <property type="component" value="Unassembled WGS sequence"/>
</dbReference>
<evidence type="ECO:0000256" key="1">
    <source>
        <dbReference type="SAM" id="SignalP"/>
    </source>
</evidence>
<organism evidence="2">
    <name type="scientific">Amphimedon queenslandica</name>
    <name type="common">Sponge</name>
    <dbReference type="NCBI Taxonomy" id="400682"/>
    <lineage>
        <taxon>Eukaryota</taxon>
        <taxon>Metazoa</taxon>
        <taxon>Porifera</taxon>
        <taxon>Demospongiae</taxon>
        <taxon>Heteroscleromorpha</taxon>
        <taxon>Haplosclerida</taxon>
        <taxon>Niphatidae</taxon>
        <taxon>Amphimedon</taxon>
    </lineage>
</organism>
<dbReference type="PROSITE" id="PS51257">
    <property type="entry name" value="PROKAR_LIPOPROTEIN"/>
    <property type="match status" value="1"/>
</dbReference>
<name>A0A1X7UIC8_AMPQE</name>
<evidence type="ECO:0000313" key="3">
    <source>
        <dbReference type="Proteomes" id="UP000007879"/>
    </source>
</evidence>
<gene>
    <name evidence="2" type="primary">109583283</name>
</gene>
<dbReference type="AlphaFoldDB" id="A0A1X7UIC8"/>
<dbReference type="EnsemblMetazoa" id="Aqu2.1.27226_001">
    <property type="protein sequence ID" value="Aqu2.1.27226_001"/>
    <property type="gene ID" value="Aqu2.1.27226"/>
</dbReference>
<evidence type="ECO:0000313" key="2">
    <source>
        <dbReference type="EnsemblMetazoa" id="Aqu2.1.27226_001"/>
    </source>
</evidence>
<dbReference type="KEGG" id="aqu:109583283"/>
<reference evidence="2" key="2">
    <citation type="submission" date="2017-05" db="UniProtKB">
        <authorList>
            <consortium name="EnsemblMetazoa"/>
        </authorList>
    </citation>
    <scope>IDENTIFICATION</scope>
</reference>
<accession>A0A1X7UIC8</accession>
<dbReference type="PANTHER" id="PTHR38564:SF1">
    <property type="match status" value="1"/>
</dbReference>
<keyword evidence="3" id="KW-1185">Reference proteome</keyword>
<dbReference type="PANTHER" id="PTHR38564">
    <property type="entry name" value="SI:CH73-250A16.5-RELATED"/>
    <property type="match status" value="1"/>
</dbReference>
<keyword evidence="1" id="KW-0732">Signal</keyword>